<protein>
    <submittedName>
        <fullName evidence="2">Amidohydrolase</fullName>
    </submittedName>
</protein>
<sequence>MKISLIQTSLTWEDANANRSNFEKLISSINEPTDIILLPEMFSTGFTMKPETVAETMDGETVGWMKTIATCKDCAIAGSVVIEENGNYYNRFLFVMPDGKIKQYDKRHLFSLAGEDKAYTKGIDRLVIDYRGWKICPLVCYDLRFPVFSRNTEDFDLLLYVANWPSPRVLAWDTLLRARSIENMCYVAGVNRIGQDNNGHNYPGHSQVFDCLGASLTVSSESEGVITIELDKQTMLETRNKFGFLNDRDSFILQD</sequence>
<dbReference type="InterPro" id="IPR003010">
    <property type="entry name" value="C-N_Hydrolase"/>
</dbReference>
<dbReference type="Pfam" id="PF00795">
    <property type="entry name" value="CN_hydrolase"/>
    <property type="match status" value="1"/>
</dbReference>
<dbReference type="NCBIfam" id="NF007757">
    <property type="entry name" value="PRK10438.1"/>
    <property type="match status" value="1"/>
</dbReference>
<dbReference type="PROSITE" id="PS50263">
    <property type="entry name" value="CN_HYDROLASE"/>
    <property type="match status" value="1"/>
</dbReference>
<dbReference type="Gene3D" id="3.60.110.10">
    <property type="entry name" value="Carbon-nitrogen hydrolase"/>
    <property type="match status" value="1"/>
</dbReference>
<dbReference type="EMBL" id="JBHUMD010000003">
    <property type="protein sequence ID" value="MFD2600662.1"/>
    <property type="molecule type" value="Genomic_DNA"/>
</dbReference>
<dbReference type="CDD" id="cd07575">
    <property type="entry name" value="Xc-1258_like"/>
    <property type="match status" value="1"/>
</dbReference>
<dbReference type="PANTHER" id="PTHR47799">
    <property type="entry name" value="OMEGA-AMIDASE YAFV"/>
    <property type="match status" value="1"/>
</dbReference>
<dbReference type="InterPro" id="IPR036526">
    <property type="entry name" value="C-N_Hydrolase_sf"/>
</dbReference>
<reference evidence="3" key="1">
    <citation type="journal article" date="2019" name="Int. J. Syst. Evol. Microbiol.">
        <title>The Global Catalogue of Microorganisms (GCM) 10K type strain sequencing project: providing services to taxonomists for standard genome sequencing and annotation.</title>
        <authorList>
            <consortium name="The Broad Institute Genomics Platform"/>
            <consortium name="The Broad Institute Genome Sequencing Center for Infectious Disease"/>
            <person name="Wu L."/>
            <person name="Ma J."/>
        </authorList>
    </citation>
    <scope>NUCLEOTIDE SEQUENCE [LARGE SCALE GENOMIC DNA]</scope>
    <source>
        <strain evidence="3">KCTC 42107</strain>
    </source>
</reference>
<gene>
    <name evidence="2" type="ORF">ACFSR3_01225</name>
</gene>
<keyword evidence="3" id="KW-1185">Reference proteome</keyword>
<dbReference type="PANTHER" id="PTHR47799:SF1">
    <property type="entry name" value="OMEGA-AMIDASE YAFV"/>
    <property type="match status" value="1"/>
</dbReference>
<accession>A0ABW5NQY3</accession>
<dbReference type="InterPro" id="IPR052737">
    <property type="entry name" value="Omega-amidase_YafV"/>
</dbReference>
<proteinExistence type="predicted"/>
<evidence type="ECO:0000313" key="2">
    <source>
        <dbReference type="EMBL" id="MFD2600662.1"/>
    </source>
</evidence>
<dbReference type="SUPFAM" id="SSF56317">
    <property type="entry name" value="Carbon-nitrogen hydrolase"/>
    <property type="match status" value="1"/>
</dbReference>
<dbReference type="RefSeq" id="WP_379819355.1">
    <property type="nucleotide sequence ID" value="NZ_JBHUMD010000003.1"/>
</dbReference>
<organism evidence="2 3">
    <name type="scientific">Flavobacterium suzhouense</name>
    <dbReference type="NCBI Taxonomy" id="1529638"/>
    <lineage>
        <taxon>Bacteria</taxon>
        <taxon>Pseudomonadati</taxon>
        <taxon>Bacteroidota</taxon>
        <taxon>Flavobacteriia</taxon>
        <taxon>Flavobacteriales</taxon>
        <taxon>Flavobacteriaceae</taxon>
        <taxon>Flavobacterium</taxon>
    </lineage>
</organism>
<feature type="domain" description="CN hydrolase" evidence="1">
    <location>
        <begin position="1"/>
        <end position="232"/>
    </location>
</feature>
<name>A0ABW5NQY3_9FLAO</name>
<comment type="caution">
    <text evidence="2">The sequence shown here is derived from an EMBL/GenBank/DDBJ whole genome shotgun (WGS) entry which is preliminary data.</text>
</comment>
<dbReference type="Proteomes" id="UP001597480">
    <property type="component" value="Unassembled WGS sequence"/>
</dbReference>
<evidence type="ECO:0000313" key="3">
    <source>
        <dbReference type="Proteomes" id="UP001597480"/>
    </source>
</evidence>
<evidence type="ECO:0000259" key="1">
    <source>
        <dbReference type="PROSITE" id="PS50263"/>
    </source>
</evidence>